<feature type="region of interest" description="Disordered" evidence="1">
    <location>
        <begin position="169"/>
        <end position="229"/>
    </location>
</feature>
<feature type="region of interest" description="Disordered" evidence="1">
    <location>
        <begin position="1"/>
        <end position="25"/>
    </location>
</feature>
<sequence>MAAVASSSRPAGPRPPQRPRKNDVFKPRFPFDPFTGAPAAALGEPWFLKVDALLAATSYQRRNVIFVLGAPSLKELAPLLQSRHLAKSLVILATHNPPDIPHIVLPTVRILHLSAPLALEDAGAVRFVNVLEWAERIARAWRKHGGTGLLELSEELDIHSELAPPSVLRFNGSQSTPASPGSSSTQLSSESLPSSRPSSIFRPHSSSSGFLSRRRHASQTLPKPDPSQRPFDALINFLPNNVSDKALLKTSILVTTISRPFLVSNGPAPPPTRERTNSSSSMRFLRPQLIFNTFSRSSSSVYLPPTPPYQSGESLSLPNLAPPPPAKALLIHLLPPSSSNAPIGARRKLVESIESFLVSFAFQTVSPGSLGHEALERARPYLMETATFCDSVGCEPGVAEWGDWNVADVVLSGVLDADTALSAPTGPLGADMNAGFSMSNSMGQAQRSASGRPDSYFPVVSQRQSQQAQSLPRAFEKGKRSSSAPLLSSDWSSNPNRPHSHPQMAYGHHLQQPPHAYLHGHGQQAHHRSFSSALSKQLPPTPVLPTPPHSSEESDDGASGSASASAVGSSLGGSAGKGEKKVGWKFWRRLSYLPAAIKA</sequence>
<dbReference type="AlphaFoldDB" id="A0A060SQR7"/>
<dbReference type="HOGENOM" id="CLU_022326_0_0_1"/>
<feature type="compositionally biased region" description="Low complexity" evidence="1">
    <location>
        <begin position="172"/>
        <end position="208"/>
    </location>
</feature>
<feature type="region of interest" description="Disordered" evidence="1">
    <location>
        <begin position="439"/>
        <end position="579"/>
    </location>
</feature>
<feature type="compositionally biased region" description="Low complexity" evidence="1">
    <location>
        <begin position="1"/>
        <end position="11"/>
    </location>
</feature>
<proteinExistence type="predicted"/>
<dbReference type="OrthoDB" id="3265311at2759"/>
<comment type="caution">
    <text evidence="2">The sequence shown here is derived from an EMBL/GenBank/DDBJ whole genome shotgun (WGS) entry which is preliminary data.</text>
</comment>
<evidence type="ECO:0000256" key="1">
    <source>
        <dbReference type="SAM" id="MobiDB-lite"/>
    </source>
</evidence>
<protein>
    <submittedName>
        <fullName evidence="2">Uncharacterized protein</fullName>
    </submittedName>
</protein>
<organism evidence="2 3">
    <name type="scientific">Pycnoporus cinnabarinus</name>
    <name type="common">Cinnabar-red polypore</name>
    <name type="synonym">Trametes cinnabarina</name>
    <dbReference type="NCBI Taxonomy" id="5643"/>
    <lineage>
        <taxon>Eukaryota</taxon>
        <taxon>Fungi</taxon>
        <taxon>Dikarya</taxon>
        <taxon>Basidiomycota</taxon>
        <taxon>Agaricomycotina</taxon>
        <taxon>Agaricomycetes</taxon>
        <taxon>Polyporales</taxon>
        <taxon>Polyporaceae</taxon>
        <taxon>Trametes</taxon>
    </lineage>
</organism>
<dbReference type="Proteomes" id="UP000029665">
    <property type="component" value="Unassembled WGS sequence"/>
</dbReference>
<feature type="compositionally biased region" description="Pro residues" evidence="1">
    <location>
        <begin position="539"/>
        <end position="548"/>
    </location>
</feature>
<feature type="compositionally biased region" description="Polar residues" evidence="1">
    <location>
        <begin position="439"/>
        <end position="449"/>
    </location>
</feature>
<dbReference type="STRING" id="5643.A0A060SQR7"/>
<feature type="compositionally biased region" description="Low complexity" evidence="1">
    <location>
        <begin position="557"/>
        <end position="569"/>
    </location>
</feature>
<evidence type="ECO:0000313" key="2">
    <source>
        <dbReference type="EMBL" id="CDO74574.1"/>
    </source>
</evidence>
<accession>A0A060SQR7</accession>
<gene>
    <name evidence="2" type="ORF">BN946_scf184583.g1</name>
</gene>
<name>A0A060SQR7_PYCCI</name>
<evidence type="ECO:0000313" key="3">
    <source>
        <dbReference type="Proteomes" id="UP000029665"/>
    </source>
</evidence>
<feature type="compositionally biased region" description="Low complexity" evidence="1">
    <location>
        <begin position="481"/>
        <end position="493"/>
    </location>
</feature>
<dbReference type="OMA" id="PDIPHIV"/>
<keyword evidence="3" id="KW-1185">Reference proteome</keyword>
<reference evidence="2" key="1">
    <citation type="submission" date="2014-01" db="EMBL/GenBank/DDBJ databases">
        <title>The genome of the white-rot fungus Pycnoporus cinnabarinus: a basidiomycete model with a versatile arsenal for lignocellulosic biomass breakdown.</title>
        <authorList>
            <person name="Levasseur A."/>
            <person name="Lomascolo A."/>
            <person name="Ruiz-Duenas F.J."/>
            <person name="Uzan E."/>
            <person name="Piumi F."/>
            <person name="Kues U."/>
            <person name="Ram A.F.J."/>
            <person name="Murat C."/>
            <person name="Haon M."/>
            <person name="Benoit I."/>
            <person name="Arfi Y."/>
            <person name="Chevret D."/>
            <person name="Drula E."/>
            <person name="Kwon M.J."/>
            <person name="Gouret P."/>
            <person name="Lesage-Meessen L."/>
            <person name="Lombard V."/>
            <person name="Mariette J."/>
            <person name="Noirot C."/>
            <person name="Park J."/>
            <person name="Patyshakuliyeva A."/>
            <person name="Wieneger R.A.B."/>
            <person name="Wosten H.A.B."/>
            <person name="Martin F."/>
            <person name="Coutinho P.M."/>
            <person name="de Vries R."/>
            <person name="Martinez A.T."/>
            <person name="Klopp C."/>
            <person name="Pontarotti P."/>
            <person name="Henrissat B."/>
            <person name="Record E."/>
        </authorList>
    </citation>
    <scope>NUCLEOTIDE SEQUENCE [LARGE SCALE GENOMIC DNA]</scope>
    <source>
        <strain evidence="2">BRFM137</strain>
    </source>
</reference>
<dbReference type="EMBL" id="CCBP010000187">
    <property type="protein sequence ID" value="CDO74574.1"/>
    <property type="molecule type" value="Genomic_DNA"/>
</dbReference>
<feature type="compositionally biased region" description="Low complexity" evidence="1">
    <location>
        <begin position="461"/>
        <end position="470"/>
    </location>
</feature>